<dbReference type="PROSITE" id="PS00674">
    <property type="entry name" value="AAA"/>
    <property type="match status" value="1"/>
</dbReference>
<dbReference type="SMART" id="SM01024">
    <property type="entry name" value="BCS1_N"/>
    <property type="match status" value="1"/>
</dbReference>
<feature type="compositionally biased region" description="Low complexity" evidence="13">
    <location>
        <begin position="1"/>
        <end position="17"/>
    </location>
</feature>
<dbReference type="FunFam" id="3.40.50.300:FF:000768">
    <property type="entry name" value="Probable mitochondrial chaperone bcs1"/>
    <property type="match status" value="1"/>
</dbReference>
<dbReference type="InterPro" id="IPR014851">
    <property type="entry name" value="BCS1_N"/>
</dbReference>
<evidence type="ECO:0000256" key="2">
    <source>
        <dbReference type="ARBA" id="ARBA00007448"/>
    </source>
</evidence>
<dbReference type="GO" id="GO:0016887">
    <property type="term" value="F:ATP hydrolysis activity"/>
    <property type="evidence" value="ECO:0007669"/>
    <property type="project" value="InterPro"/>
</dbReference>
<evidence type="ECO:0000256" key="10">
    <source>
        <dbReference type="ARBA" id="ARBA00023136"/>
    </source>
</evidence>
<proteinExistence type="inferred from homology"/>
<keyword evidence="3 14" id="KW-0812">Transmembrane</keyword>
<evidence type="ECO:0000256" key="7">
    <source>
        <dbReference type="ARBA" id="ARBA00022840"/>
    </source>
</evidence>
<comment type="similarity">
    <text evidence="2">Belongs to the AAA ATPase family. BCS1 subfamily.</text>
</comment>
<evidence type="ECO:0000256" key="12">
    <source>
        <dbReference type="RuleBase" id="RU003651"/>
    </source>
</evidence>
<evidence type="ECO:0000256" key="8">
    <source>
        <dbReference type="ARBA" id="ARBA00022989"/>
    </source>
</evidence>
<dbReference type="GO" id="GO:0005743">
    <property type="term" value="C:mitochondrial inner membrane"/>
    <property type="evidence" value="ECO:0007669"/>
    <property type="project" value="UniProtKB-SubCell"/>
</dbReference>
<feature type="region of interest" description="Disordered" evidence="13">
    <location>
        <begin position="1"/>
        <end position="25"/>
    </location>
</feature>
<keyword evidence="6" id="KW-0378">Hydrolase</keyword>
<comment type="caution">
    <text evidence="17">The sequence shown here is derived from an EMBL/GenBank/DDBJ whole genome shotgun (WGS) entry which is preliminary data.</text>
</comment>
<dbReference type="InterPro" id="IPR057495">
    <property type="entry name" value="AAA_lid_BCS1"/>
</dbReference>
<evidence type="ECO:0000256" key="5">
    <source>
        <dbReference type="ARBA" id="ARBA00022792"/>
    </source>
</evidence>
<accession>A0AAN7WT31</accession>
<dbReference type="Pfam" id="PF25426">
    <property type="entry name" value="AAA_lid_BCS1"/>
    <property type="match status" value="1"/>
</dbReference>
<organism evidence="17 18">
    <name type="scientific">Arxiozyma heterogenica</name>
    <dbReference type="NCBI Taxonomy" id="278026"/>
    <lineage>
        <taxon>Eukaryota</taxon>
        <taxon>Fungi</taxon>
        <taxon>Dikarya</taxon>
        <taxon>Ascomycota</taxon>
        <taxon>Saccharomycotina</taxon>
        <taxon>Saccharomycetes</taxon>
        <taxon>Saccharomycetales</taxon>
        <taxon>Saccharomycetaceae</taxon>
        <taxon>Arxiozyma</taxon>
    </lineage>
</organism>
<dbReference type="EMBL" id="JAWIZZ010000006">
    <property type="protein sequence ID" value="KAK5782197.1"/>
    <property type="molecule type" value="Genomic_DNA"/>
</dbReference>
<comment type="subcellular location">
    <subcellularLocation>
        <location evidence="1">Mitochondrion inner membrane</location>
        <topology evidence="1">Single-pass membrane protein</topology>
    </subcellularLocation>
</comment>
<feature type="domain" description="BCS1 N-terminal" evidence="16">
    <location>
        <begin position="88"/>
        <end position="257"/>
    </location>
</feature>
<keyword evidence="18" id="KW-1185">Reference proteome</keyword>
<evidence type="ECO:0000256" key="4">
    <source>
        <dbReference type="ARBA" id="ARBA00022741"/>
    </source>
</evidence>
<evidence type="ECO:0000313" key="18">
    <source>
        <dbReference type="Proteomes" id="UP001306508"/>
    </source>
</evidence>
<keyword evidence="10 14" id="KW-0472">Membrane</keyword>
<dbReference type="InterPro" id="IPR050747">
    <property type="entry name" value="Mitochondrial_chaperone_BCS1"/>
</dbReference>
<dbReference type="Pfam" id="PF00004">
    <property type="entry name" value="AAA"/>
    <property type="match status" value="1"/>
</dbReference>
<keyword evidence="7 12" id="KW-0067">ATP-binding</keyword>
<dbReference type="InterPro" id="IPR003960">
    <property type="entry name" value="ATPase_AAA_CS"/>
</dbReference>
<evidence type="ECO:0000256" key="9">
    <source>
        <dbReference type="ARBA" id="ARBA00023128"/>
    </source>
</evidence>
<evidence type="ECO:0000256" key="14">
    <source>
        <dbReference type="SAM" id="Phobius"/>
    </source>
</evidence>
<dbReference type="InterPro" id="IPR003959">
    <property type="entry name" value="ATPase_AAA_core"/>
</dbReference>
<evidence type="ECO:0000256" key="13">
    <source>
        <dbReference type="SAM" id="MobiDB-lite"/>
    </source>
</evidence>
<comment type="catalytic activity">
    <reaction evidence="11">
        <text>ATP + H2O = ADP + phosphate + H(+)</text>
        <dbReference type="Rhea" id="RHEA:13065"/>
        <dbReference type="ChEBI" id="CHEBI:15377"/>
        <dbReference type="ChEBI" id="CHEBI:15378"/>
        <dbReference type="ChEBI" id="CHEBI:30616"/>
        <dbReference type="ChEBI" id="CHEBI:43474"/>
        <dbReference type="ChEBI" id="CHEBI:456216"/>
    </reaction>
    <physiologicalReaction direction="left-to-right" evidence="11">
        <dbReference type="Rhea" id="RHEA:13066"/>
    </physiologicalReaction>
</comment>
<dbReference type="Pfam" id="PF08740">
    <property type="entry name" value="BCS1_N"/>
    <property type="match status" value="1"/>
</dbReference>
<keyword evidence="4 12" id="KW-0547">Nucleotide-binding</keyword>
<evidence type="ECO:0000259" key="16">
    <source>
        <dbReference type="SMART" id="SM01024"/>
    </source>
</evidence>
<dbReference type="GO" id="GO:0034551">
    <property type="term" value="P:mitochondrial respiratory chain complex III assembly"/>
    <property type="evidence" value="ECO:0007669"/>
    <property type="project" value="UniProtKB-ARBA"/>
</dbReference>
<keyword evidence="9" id="KW-0496">Mitochondrion</keyword>
<keyword evidence="5" id="KW-0999">Mitochondrion inner membrane</keyword>
<keyword evidence="8 14" id="KW-1133">Transmembrane helix</keyword>
<dbReference type="CDD" id="cd19510">
    <property type="entry name" value="RecA-like_BCS1"/>
    <property type="match status" value="1"/>
</dbReference>
<dbReference type="SUPFAM" id="SSF52540">
    <property type="entry name" value="P-loop containing nucleoside triphosphate hydrolases"/>
    <property type="match status" value="1"/>
</dbReference>
<dbReference type="SMART" id="SM00382">
    <property type="entry name" value="AAA"/>
    <property type="match status" value="1"/>
</dbReference>
<dbReference type="InterPro" id="IPR027417">
    <property type="entry name" value="P-loop_NTPase"/>
</dbReference>
<dbReference type="InterPro" id="IPR003593">
    <property type="entry name" value="AAA+_ATPase"/>
</dbReference>
<evidence type="ECO:0000313" key="17">
    <source>
        <dbReference type="EMBL" id="KAK5782197.1"/>
    </source>
</evidence>
<sequence>MSDHSNPTPNTDNNANNRSGSCNDNVSINTANTAVSETDKGEINLVDTLLAANSSSNDSPVTLKGQLKELIRQSMVDNPYFAAGGGLMILGSGLALARTGMIRLSRLLYKQMIVDLEIQSKDKSYSWFLTWMGRYPYRVSKHLSVRTNYIQHDNGSISTKFSLVPGIGNHWLFYKGAIISIKRERSGRMLDIVNSSPYETVKLTTLYKDRYIFNEILEEAKTIAMKSNEGKTVIYTSFGPEWRKFGQPKAKRALPSVVLDQGIKEMILEDVKDFMRNGGWYSDRGIPYRRGYLLYGPPGSGKTSFIQALAGELDYNICILNLSEQNLTDDRLNHLMNNMPERSILLLEDIDAAFNSRKTTIGQNQAKNGILNTTSGFPTRSIYNTSVTFSGLLNALDGVTSSEETITFMTTNHPEKLDPAIMRPGRVDFKVFIGNATPYQAEKMFMKFYPGETDTCKKFVDRFRSLVVPVSTAQLQGLFIMNKDKPLDALENITTLIETQQYDYNGST</sequence>
<dbReference type="Proteomes" id="UP001306508">
    <property type="component" value="Unassembled WGS sequence"/>
</dbReference>
<dbReference type="PANTHER" id="PTHR23070">
    <property type="entry name" value="BCS1 AAA-TYPE ATPASE"/>
    <property type="match status" value="1"/>
</dbReference>
<feature type="domain" description="AAA+ ATPase" evidence="15">
    <location>
        <begin position="288"/>
        <end position="437"/>
    </location>
</feature>
<evidence type="ECO:0000256" key="11">
    <source>
        <dbReference type="ARBA" id="ARBA00048778"/>
    </source>
</evidence>
<gene>
    <name evidence="17" type="ORF">RI543_000126</name>
</gene>
<evidence type="ECO:0000256" key="1">
    <source>
        <dbReference type="ARBA" id="ARBA00004434"/>
    </source>
</evidence>
<protein>
    <recommendedName>
        <fullName evidence="19">Mitochondrial chaperone BCS1</fullName>
    </recommendedName>
</protein>
<reference evidence="18" key="1">
    <citation type="submission" date="2023-07" db="EMBL/GenBank/DDBJ databases">
        <title>A draft genome of Kazachstania heterogenica Y-27499.</title>
        <authorList>
            <person name="Donic C."/>
            <person name="Kralova J.S."/>
            <person name="Fidel L."/>
            <person name="Ben-Dor S."/>
            <person name="Jung S."/>
        </authorList>
    </citation>
    <scope>NUCLEOTIDE SEQUENCE [LARGE SCALE GENOMIC DNA]</scope>
    <source>
        <strain evidence="18">Y27499</strain>
    </source>
</reference>
<name>A0AAN7WT31_9SACH</name>
<evidence type="ECO:0000256" key="6">
    <source>
        <dbReference type="ARBA" id="ARBA00022801"/>
    </source>
</evidence>
<feature type="transmembrane region" description="Helical" evidence="14">
    <location>
        <begin position="80"/>
        <end position="97"/>
    </location>
</feature>
<evidence type="ECO:0008006" key="19">
    <source>
        <dbReference type="Google" id="ProtNLM"/>
    </source>
</evidence>
<evidence type="ECO:0000256" key="3">
    <source>
        <dbReference type="ARBA" id="ARBA00022692"/>
    </source>
</evidence>
<dbReference type="GO" id="GO:0005524">
    <property type="term" value="F:ATP binding"/>
    <property type="evidence" value="ECO:0007669"/>
    <property type="project" value="UniProtKB-KW"/>
</dbReference>
<dbReference type="AlphaFoldDB" id="A0AAN7WT31"/>
<dbReference type="Gene3D" id="3.40.50.300">
    <property type="entry name" value="P-loop containing nucleotide triphosphate hydrolases"/>
    <property type="match status" value="1"/>
</dbReference>
<evidence type="ECO:0000259" key="15">
    <source>
        <dbReference type="SMART" id="SM00382"/>
    </source>
</evidence>